<dbReference type="RefSeq" id="WP_262064605.1">
    <property type="nucleotide sequence ID" value="NZ_JAMXOD010000001.1"/>
</dbReference>
<comment type="caution">
    <text evidence="4">The sequence shown here is derived from an EMBL/GenBank/DDBJ whole genome shotgun (WGS) entry which is preliminary data.</text>
</comment>
<name>A0ABT1E4Q1_9FIRM</name>
<dbReference type="Gene3D" id="3.40.50.1440">
    <property type="entry name" value="Tubulin/FtsZ, GTPase domain"/>
    <property type="match status" value="1"/>
</dbReference>
<accession>A0ABT1E4Q1</accession>
<dbReference type="Pfam" id="PF00091">
    <property type="entry name" value="Tubulin"/>
    <property type="match status" value="1"/>
</dbReference>
<dbReference type="InterPro" id="IPR003008">
    <property type="entry name" value="Tubulin_FtsZ_GTPase"/>
</dbReference>
<keyword evidence="5" id="KW-1185">Reference proteome</keyword>
<keyword evidence="1" id="KW-0547">Nucleotide-binding</keyword>
<sequence length="562" mass="63987">MDDLSLHISESWQGIVMKTVKEFLDDNPPNDIAQTLKRQIGQLDLRIVDLTDAIRSLNLTLFDKEAPDYLKPSMMEIYNPDHEPRGRSIAELWEAIDHLKTIFIHMNTSKRRINDLLNEYELNLLSLKAIQDAVNGEWNWRILDFDETQNRVLAVTTNNIVFMHYHRYDDNGTYHETWENCSLRAWLNDDFYRILPAAVRSRVLEVTNKNINDWLGTNEGNDTCDKVFLLSADEAQKYFKNDLDRRSSDEWWLRTTGLYGPCHVDEDGAINGHGEKALEDTMPWMWFGVPNIRPAMWINLDGFWDENENLNPMIQKTKIIGVGGAGTNIVYDLSTNCQNTGIYKGIDFIVMDTDELILKENLCTNKVLLKLEGFYEQSSDIDLGMFAVNQNMESILAALRNANLLILVAGVGGTTATSIAPQIATIAKEMGCLVISMAITPFDFEGEERIAKAEAGIERLVEVCDGVISFSNDYLFKVICEKLTDQRTRPLYSERIYNNVREVAGIISEANPLTKDVFNLSNSALQEELNLIMEIVNEPDNARALNAGEFSFDVIRQRLMGL</sequence>
<reference evidence="4 5" key="1">
    <citation type="journal article" date="2022" name="Genome Biol. Evol.">
        <title>Host diet, physiology and behaviors set the stage for Lachnospiraceae cladogenesis.</title>
        <authorList>
            <person name="Vera-Ponce De Leon A."/>
            <person name="Schneider M."/>
            <person name="Jahnes B.C."/>
            <person name="Sadowski V."/>
            <person name="Camuy-Velez L.A."/>
            <person name="Duan J."/>
            <person name="Sabree Z.L."/>
        </authorList>
    </citation>
    <scope>NUCLEOTIDE SEQUENCE [LARGE SCALE GENOMIC DNA]</scope>
    <source>
        <strain evidence="4 5">PAL113</strain>
    </source>
</reference>
<organism evidence="4 5">
    <name type="scientific">Aequitasia blattaphilus</name>
    <dbReference type="NCBI Taxonomy" id="2949332"/>
    <lineage>
        <taxon>Bacteria</taxon>
        <taxon>Bacillati</taxon>
        <taxon>Bacillota</taxon>
        <taxon>Clostridia</taxon>
        <taxon>Lachnospirales</taxon>
        <taxon>Lachnospiraceae</taxon>
        <taxon>Aequitasia</taxon>
    </lineage>
</organism>
<evidence type="ECO:0000313" key="4">
    <source>
        <dbReference type="EMBL" id="MCP1100816.1"/>
    </source>
</evidence>
<evidence type="ECO:0000313" key="5">
    <source>
        <dbReference type="Proteomes" id="UP001523566"/>
    </source>
</evidence>
<dbReference type="PANTHER" id="PTHR30314:SF3">
    <property type="entry name" value="MITOCHONDRIAL DIVISION PROTEIN FSZA"/>
    <property type="match status" value="1"/>
</dbReference>
<evidence type="ECO:0000256" key="2">
    <source>
        <dbReference type="ARBA" id="ARBA00023134"/>
    </source>
</evidence>
<keyword evidence="2" id="KW-0342">GTP-binding</keyword>
<dbReference type="Proteomes" id="UP001523566">
    <property type="component" value="Unassembled WGS sequence"/>
</dbReference>
<protein>
    <submittedName>
        <fullName evidence="4">DUF6273 domain-containing protein</fullName>
    </submittedName>
</protein>
<dbReference type="InterPro" id="IPR036525">
    <property type="entry name" value="Tubulin/FtsZ_GTPase_sf"/>
</dbReference>
<gene>
    <name evidence="4" type="ORF">NK125_00100</name>
</gene>
<feature type="domain" description="Tubulin/FtsZ GTPase" evidence="3">
    <location>
        <begin position="316"/>
        <end position="511"/>
    </location>
</feature>
<dbReference type="SUPFAM" id="SSF52490">
    <property type="entry name" value="Tubulin nucleotide-binding domain-like"/>
    <property type="match status" value="1"/>
</dbReference>
<dbReference type="SMART" id="SM00864">
    <property type="entry name" value="Tubulin"/>
    <property type="match status" value="1"/>
</dbReference>
<evidence type="ECO:0000256" key="1">
    <source>
        <dbReference type="ARBA" id="ARBA00022741"/>
    </source>
</evidence>
<proteinExistence type="predicted"/>
<dbReference type="InterPro" id="IPR045061">
    <property type="entry name" value="FtsZ/CetZ"/>
</dbReference>
<dbReference type="Pfam" id="PF19789">
    <property type="entry name" value="DUF6273"/>
    <property type="match status" value="1"/>
</dbReference>
<dbReference type="EMBL" id="JAMZFW010000001">
    <property type="protein sequence ID" value="MCP1100816.1"/>
    <property type="molecule type" value="Genomic_DNA"/>
</dbReference>
<evidence type="ECO:0000259" key="3">
    <source>
        <dbReference type="SMART" id="SM00864"/>
    </source>
</evidence>
<dbReference type="PRINTS" id="PR00423">
    <property type="entry name" value="CELLDVISFTSZ"/>
</dbReference>
<dbReference type="InterPro" id="IPR046240">
    <property type="entry name" value="DUF6273"/>
</dbReference>
<dbReference type="PANTHER" id="PTHR30314">
    <property type="entry name" value="CELL DIVISION PROTEIN FTSZ-RELATED"/>
    <property type="match status" value="1"/>
</dbReference>